<dbReference type="EMBL" id="CP016329">
    <property type="protein sequence ID" value="AQN80080.1"/>
    <property type="molecule type" value="Genomic_DNA"/>
</dbReference>
<dbReference type="InterPro" id="IPR011646">
    <property type="entry name" value="KAP_P-loop"/>
</dbReference>
<evidence type="ECO:0000259" key="3">
    <source>
        <dbReference type="Pfam" id="PF07693"/>
    </source>
</evidence>
<accession>A0ABN4WNY3</accession>
<feature type="transmembrane region" description="Helical" evidence="2">
    <location>
        <begin position="150"/>
        <end position="171"/>
    </location>
</feature>
<keyword evidence="2" id="KW-0812">Transmembrane</keyword>
<dbReference type="Pfam" id="PF07693">
    <property type="entry name" value="KAP_NTPase"/>
    <property type="match status" value="1"/>
</dbReference>
<feature type="domain" description="KAP NTPase" evidence="3">
    <location>
        <begin position="29"/>
        <end position="229"/>
    </location>
</feature>
<evidence type="ECO:0000313" key="5">
    <source>
        <dbReference type="Proteomes" id="UP000188147"/>
    </source>
</evidence>
<protein>
    <recommendedName>
        <fullName evidence="3">KAP NTPase domain-containing protein</fullName>
    </recommendedName>
</protein>
<keyword evidence="2" id="KW-0472">Membrane</keyword>
<evidence type="ECO:0000256" key="2">
    <source>
        <dbReference type="SAM" id="Phobius"/>
    </source>
</evidence>
<feature type="coiled-coil region" evidence="1">
    <location>
        <begin position="627"/>
        <end position="654"/>
    </location>
</feature>
<keyword evidence="2" id="KW-1133">Transmembrane helix</keyword>
<dbReference type="InterPro" id="IPR027417">
    <property type="entry name" value="P-loop_NTPase"/>
</dbReference>
<feature type="transmembrane region" description="Helical" evidence="2">
    <location>
        <begin position="91"/>
        <end position="117"/>
    </location>
</feature>
<dbReference type="Gene3D" id="3.40.50.300">
    <property type="entry name" value="P-loop containing nucleotide triphosphate hydrolases"/>
    <property type="match status" value="1"/>
</dbReference>
<sequence>MSKKQLNVKFFEDEIDTNQSARNFTQLLKEKQTIFLNGEWGTGKSTFLKNVEENSVKNQKKIFVFMDLWRTDTSQSLITTAFRKLIPRFYWLTRILIVASIIVSILMTGVIKVPFIFSSLNNLWDFVISYSSKLNILPFILFISNIVARGLIYIQFLGIFLVLFVSVSQLLKINYFEFDAYLFSRHALKNKVLVIDDFDRLTASKQKDAYKLFSFLNGKLPIIFVGSYDRIIENDETEIFLSKIIDRRVDLPIVLWPSEIWTTVFKFIYTKFGINLSEEFKEIFIDEQKNLRDRMHFIDYMEQELIIRNKLNHVQIEDQLIIIYTYLFHYTTYNKLLINKNHIFTVLSELEKSKSPFDLVLYSILNKSKDQYPVQFKKNPGIYFLFEAPTNLTASEIEEQLQNDDKLNEYLMAKSNSDFFNYITSSFRNLNKPSQTALLNASLSLFNKQYNSDVIKFLVSEKDQKILPYKVPIQIENGGGIAYSVPEDLVDKSDEEIYQIRYEKWRPILQDAQYDISQQLKFFVTFHITGLKYLNGCYGEIPSIVKSCSVNDYVSPEYILLEYISELNQWYLFSEWEDVVWEYIKKLPLESLITFLKYQDVVRKSENKDPKDYILMKASHDFDNGGLRDNIIIIEKIEERLKKLENNNYILKKDTD</sequence>
<keyword evidence="1" id="KW-0175">Coiled coil</keyword>
<keyword evidence="5" id="KW-1185">Reference proteome</keyword>
<gene>
    <name evidence="4" type="ORF">A9176_06840</name>
</gene>
<dbReference type="Proteomes" id="UP000188147">
    <property type="component" value="Chromosome"/>
</dbReference>
<name>A0ABN4WNY3_9LACO</name>
<reference evidence="4 5" key="1">
    <citation type="submission" date="2016-06" db="EMBL/GenBank/DDBJ databases">
        <authorList>
            <person name="Kim H.J."/>
        </authorList>
    </citation>
    <scope>NUCLEOTIDE SEQUENCE [LARGE SCALE GENOMIC DNA]</scope>
    <source>
        <strain evidence="4 5">KFRI01</strain>
    </source>
</reference>
<proteinExistence type="predicted"/>
<dbReference type="RefSeq" id="WP_077282832.1">
    <property type="nucleotide sequence ID" value="NZ_CP016329.1"/>
</dbReference>
<organism evidence="4 5">
    <name type="scientific">Leuconostoc garlicum</name>
    <dbReference type="NCBI Taxonomy" id="255248"/>
    <lineage>
        <taxon>Bacteria</taxon>
        <taxon>Bacillati</taxon>
        <taxon>Bacillota</taxon>
        <taxon>Bacilli</taxon>
        <taxon>Lactobacillales</taxon>
        <taxon>Lactobacillaceae</taxon>
        <taxon>Leuconostoc</taxon>
    </lineage>
</organism>
<evidence type="ECO:0000256" key="1">
    <source>
        <dbReference type="SAM" id="Coils"/>
    </source>
</evidence>
<feature type="transmembrane region" description="Helical" evidence="2">
    <location>
        <begin position="123"/>
        <end position="143"/>
    </location>
</feature>
<evidence type="ECO:0000313" key="4">
    <source>
        <dbReference type="EMBL" id="AQN80080.1"/>
    </source>
</evidence>
<dbReference type="SUPFAM" id="SSF52540">
    <property type="entry name" value="P-loop containing nucleoside triphosphate hydrolases"/>
    <property type="match status" value="1"/>
</dbReference>